<accession>A0A075GVR5</accession>
<dbReference type="SUPFAM" id="SSF53067">
    <property type="entry name" value="Actin-like ATPase domain"/>
    <property type="match status" value="1"/>
</dbReference>
<dbReference type="Pfam" id="PF00480">
    <property type="entry name" value="ROK"/>
    <property type="match status" value="1"/>
</dbReference>
<protein>
    <submittedName>
        <fullName evidence="1">ROK family protein (ScrK)</fullName>
        <ecNumber evidence="1">2.7.1.4</ecNumber>
    </submittedName>
</protein>
<dbReference type="PANTHER" id="PTHR18964">
    <property type="entry name" value="ROK (REPRESSOR, ORF, KINASE) FAMILY"/>
    <property type="match status" value="1"/>
</dbReference>
<dbReference type="InterPro" id="IPR000600">
    <property type="entry name" value="ROK"/>
</dbReference>
<dbReference type="PANTHER" id="PTHR18964:SF149">
    <property type="entry name" value="BIFUNCTIONAL UDP-N-ACETYLGLUCOSAMINE 2-EPIMERASE_N-ACETYLMANNOSAMINE KINASE"/>
    <property type="match status" value="1"/>
</dbReference>
<dbReference type="Gene3D" id="3.30.420.40">
    <property type="match status" value="2"/>
</dbReference>
<gene>
    <name evidence="1" type="primary">scrK</name>
</gene>
<dbReference type="InterPro" id="IPR049874">
    <property type="entry name" value="ROK_cs"/>
</dbReference>
<organism evidence="1">
    <name type="scientific">uncultured marine thaumarchaeote KM3_25_B05</name>
    <dbReference type="NCBI Taxonomy" id="1456103"/>
    <lineage>
        <taxon>Archaea</taxon>
        <taxon>Nitrososphaerota</taxon>
        <taxon>environmental samples</taxon>
    </lineage>
</organism>
<dbReference type="PROSITE" id="PS01125">
    <property type="entry name" value="ROK"/>
    <property type="match status" value="1"/>
</dbReference>
<dbReference type="GO" id="GO:0008865">
    <property type="term" value="F:fructokinase activity"/>
    <property type="evidence" value="ECO:0007669"/>
    <property type="project" value="UniProtKB-EC"/>
</dbReference>
<dbReference type="EC" id="2.7.1.4" evidence="1"/>
<dbReference type="AlphaFoldDB" id="A0A075GVR5"/>
<dbReference type="InterPro" id="IPR043129">
    <property type="entry name" value="ATPase_NBD"/>
</dbReference>
<dbReference type="GO" id="GO:0009384">
    <property type="term" value="F:N-acylmannosamine kinase activity"/>
    <property type="evidence" value="ECO:0007669"/>
    <property type="project" value="TreeGrafter"/>
</dbReference>
<evidence type="ECO:0000313" key="1">
    <source>
        <dbReference type="EMBL" id="AIF07844.1"/>
    </source>
</evidence>
<dbReference type="GO" id="GO:0008761">
    <property type="term" value="F:UDP-N-acetylglucosamine 2-epimerase activity"/>
    <property type="evidence" value="ECO:0007669"/>
    <property type="project" value="TreeGrafter"/>
</dbReference>
<proteinExistence type="predicted"/>
<name>A0A075GVR5_9ARCH</name>
<dbReference type="EMBL" id="KF900814">
    <property type="protein sequence ID" value="AIF07844.1"/>
    <property type="molecule type" value="Genomic_DNA"/>
</dbReference>
<sequence length="289" mass="31373">MHKIGIDLGGTKTEGILLNQKLEIIERKRLPTNQQEGYSSIINLIKNLVSDLKQKTDDSVSIGICTPGALSKQSGVIKNSNTQCLIGKDIKNDLENILKQKISIENDANCFTLAESKLGSAKNFDMVFGVIMGTGVGGGIVIKEQIHNGRTNIAGEWGHHCIKPEGNSCYCGKSGCVETYLSGPALEKRWNELSGKRQTISEILQNSEESMFSTWKNELLENFGLALGNVIDILDPDAIVLGGGLSNIPFLYDEGKSCVHQRVFTDQIDTPILKNKLGDSAGVFGACMI</sequence>
<keyword evidence="1" id="KW-0808">Transferase</keyword>
<reference evidence="1" key="1">
    <citation type="journal article" date="2014" name="Genome Biol. Evol.">
        <title>Pangenome evidence for extensive interdomain horizontal transfer affecting lineage core and shell genes in uncultured planktonic thaumarchaeota and euryarchaeota.</title>
        <authorList>
            <person name="Deschamps P."/>
            <person name="Zivanovic Y."/>
            <person name="Moreira D."/>
            <person name="Rodriguez-Valera F."/>
            <person name="Lopez-Garcia P."/>
        </authorList>
    </citation>
    <scope>NUCLEOTIDE SEQUENCE</scope>
</reference>